<dbReference type="PANTHER" id="PTHR24112">
    <property type="entry name" value="LEUCINE-RICH REPEAT, ISOFORM F-RELATED"/>
    <property type="match status" value="1"/>
</dbReference>
<dbReference type="STRING" id="437022.CC99x_00755"/>
<dbReference type="InterPro" id="IPR032675">
    <property type="entry name" value="LRR_dom_sf"/>
</dbReference>
<evidence type="ECO:0000313" key="2">
    <source>
        <dbReference type="EMBL" id="MCS5708847.1"/>
    </source>
</evidence>
<dbReference type="Proteomes" id="UP000051494">
    <property type="component" value="Unassembled WGS sequence"/>
</dbReference>
<evidence type="ECO:0000313" key="1">
    <source>
        <dbReference type="EMBL" id="KRG19233.1"/>
    </source>
</evidence>
<reference evidence="2" key="2">
    <citation type="journal article" date="2016" name="Genome Announc.">
        <title>Draft Genome Sequences of Two Novel Amoeba-Resistant Intranuclear Bacteria, 'Candidatus Berkiella cookevillensis' and 'Candidatus Berkiella aquae'.</title>
        <authorList>
            <person name="Mehari Y.T."/>
            <person name="Arivett B.A."/>
            <person name="Farone A.L."/>
            <person name="Gunderson J.H."/>
            <person name="Farone M.B."/>
        </authorList>
    </citation>
    <scope>NUCLEOTIDE SEQUENCE</scope>
    <source>
        <strain evidence="2">CC99</strain>
    </source>
</reference>
<accession>A0A0Q9YRX8</accession>
<sequence>MISQAPQKNLATKLNLIWNNNTVITEQALYDLLVLTSLNHESMTLSGESIFAASMPELISYGKQPLEKAALDLLGQFIIQTQDAILLEKLAQRMLETADTQNIFTSLKATSCTKLAWVNIEFSKQYNNYLLETLSLDELKWLSIVIDSGQYISQIGKQDHKLTAPLPSNAYFENINRTLTLAQANSEIRAYLSATIKSKLMALSTPKADYVRESEDLVNLVTETQIRAEFYPFARAHMTWIKGYAASIGQAFASEEPTFLEWALVTLSTGNSEYKAYQPSAEEYATLQSWINSYGRGYLIDTLDLYLSKRAITTPHDAVSGYYDNAVQSLDLNSKRWLLLELAFKNFPQINETGIQQPTQEQLAICKQLIENTNGCTSLWRNLQEKLIQNIGPQLKETFSIISATLFAIASELPDEARLWLYLAIMTNTKPQFFDLTNIHYHEQLSNTAIRQIITSDITDHFIFLASCSDMMRSIIKAALTQKDNAPDFAQKVKTLPLYQKSFTENELKRLDENAKHWLLYALCFNNVVTKATAISSTLNITVPSGRLFEHVNIMLNQAQMSSEQRAMYIEQLVQGLSYSAHDAFGSVVQNFINITIDTLNEDEQAWLFLCLHQKNCNIQSADFNKQFPKPTEKLSAVTRILYLLSMFPSKIAITTQHLKEKNAMLGYFEPTLLDALGLVTNQYIEVCEMANLACMDERQSTRFAFILSQALPAPIKIWMAANLERGVVDASLMFMMISQNKIPPHIAMPLLHNATSLLLLALKWPNLKEIIIEKFGGNKNSIKPITAINVNNMPLGDVGMSMLCEILSTQSDALMAFSAQGTGITDRGLLSFSQKLLAKASLEIIDFGKNDISIECLSMLFENPLLKENPQYLIRLVSAILSDLQHPDVIIYLASHLLLKDVLTDKIPSQDTLAFYKKPEFTNALQKADFLLSQGENIPLVENMLNTITQSIPAIVLDTQLIHAALSAKDTSIVSAVLFHVMDNITNPSTIEWIKTCLESGEIHLPNMGGADAKQGDVLQMLQSASLMLALNQDLRQKLYQTLGGDHGQLLPPIRTINIQNCKIPEDLQAVLCLGLDSNLDTLQNLQFKAMGLSNQTLERICRSTHSHLTMKSLDIGGHTMTSDTLNAVCEALEKGHIQNLDLSECAINSEMLNTVIGALLNSNVHHLKAQNKLTDIENSASQISDFAAKSIAQFLANPNCPLVSLDLSHNKISALGLHYITSAITSNPASKLETLCLNHQLSMGDAFIKQIGALIAHPTQLKQIEINGHTAKKEALELLIPALAKNTCLQKLCIHPKQDMSSETDSEIEKILQTIKTMIAQNSQLSVMTSDLKQLKLERSDSSSSDNAEIDVLINDLGKQLVFSKAKSQSSETLRISGDIVTAHDFSGRRQASSNRSVHKST</sequence>
<organism evidence="1">
    <name type="scientific">Candidatus Berkiella cookevillensis</name>
    <dbReference type="NCBI Taxonomy" id="437022"/>
    <lineage>
        <taxon>Bacteria</taxon>
        <taxon>Pseudomonadati</taxon>
        <taxon>Pseudomonadota</taxon>
        <taxon>Gammaproteobacteria</taxon>
        <taxon>Candidatus Berkiellales</taxon>
        <taxon>Candidatus Berkiellaceae</taxon>
        <taxon>Candidatus Berkiella</taxon>
    </lineage>
</organism>
<gene>
    <name evidence="1" type="ORF">CC99x_00755</name>
    <name evidence="2" type="ORF">CC99x_008005</name>
</gene>
<dbReference type="EMBL" id="LKHV01000003">
    <property type="protein sequence ID" value="KRG19233.1"/>
    <property type="molecule type" value="Genomic_DNA"/>
</dbReference>
<reference evidence="1" key="1">
    <citation type="submission" date="2015-09" db="EMBL/GenBank/DDBJ databases">
        <title>Draft Genome Sequences of Two Novel Amoeba-resistant Intranuclear Bacteria, Candidatus Berkiella cookevillensis and Candidatus Berkiella aquae.</title>
        <authorList>
            <person name="Mehari Y.T."/>
            <person name="Arivett B.A."/>
            <person name="Farone A.L."/>
            <person name="Gunderson J.H."/>
            <person name="Farone M.B."/>
        </authorList>
    </citation>
    <scope>NUCLEOTIDE SEQUENCE [LARGE SCALE GENOMIC DNA]</scope>
    <source>
        <strain evidence="1">CC99</strain>
    </source>
</reference>
<dbReference type="EMBL" id="LKHV02000001">
    <property type="protein sequence ID" value="MCS5708847.1"/>
    <property type="molecule type" value="Genomic_DNA"/>
</dbReference>
<name>A0A0Q9YRX8_9GAMM</name>
<reference evidence="2" key="3">
    <citation type="submission" date="2021-06" db="EMBL/GenBank/DDBJ databases">
        <title>Genomic Description and Analysis of Intracellular Bacteria, Candidatus Berkiella cookevillensis and Candidatus Berkiella aquae.</title>
        <authorList>
            <person name="Kidane D.T."/>
            <person name="Mehari Y.T."/>
            <person name="Rice F.C."/>
            <person name="Arivett B.A."/>
            <person name="Farone A.L."/>
            <person name="Berk S.G."/>
            <person name="Farone M.B."/>
        </authorList>
    </citation>
    <scope>NUCLEOTIDE SEQUENCE</scope>
    <source>
        <strain evidence="2">CC99</strain>
    </source>
</reference>
<keyword evidence="3" id="KW-1185">Reference proteome</keyword>
<dbReference type="RefSeq" id="WP_057623843.1">
    <property type="nucleotide sequence ID" value="NZ_LKHV02000001.1"/>
</dbReference>
<proteinExistence type="predicted"/>
<dbReference type="InterPro" id="IPR051279">
    <property type="entry name" value="PP1-Reg/Actin-Interact_Protein"/>
</dbReference>
<evidence type="ECO:0000313" key="3">
    <source>
        <dbReference type="Proteomes" id="UP000051494"/>
    </source>
</evidence>
<evidence type="ECO:0008006" key="4">
    <source>
        <dbReference type="Google" id="ProtNLM"/>
    </source>
</evidence>
<dbReference type="SUPFAM" id="SSF52047">
    <property type="entry name" value="RNI-like"/>
    <property type="match status" value="2"/>
</dbReference>
<comment type="caution">
    <text evidence="1">The sequence shown here is derived from an EMBL/GenBank/DDBJ whole genome shotgun (WGS) entry which is preliminary data.</text>
</comment>
<protein>
    <recommendedName>
        <fullName evidence="4">Leucine Rich repeats (2 copies)</fullName>
    </recommendedName>
</protein>
<dbReference type="Gene3D" id="3.80.10.10">
    <property type="entry name" value="Ribonuclease Inhibitor"/>
    <property type="match status" value="2"/>
</dbReference>